<dbReference type="NCBIfam" id="TIGR00275">
    <property type="entry name" value="aminoacetone oxidase family FAD-binding enzyme"/>
    <property type="match status" value="1"/>
</dbReference>
<sequence length="456" mass="48342">MAVDCRSRPLPIPPPWPIHRPDCGRHASPAEEGHAMSGDVRDVIVVGGGPAGLMAAEAAAAAGASVTVIERMPTVGRKFLMAGRGGLNLTHSEARERFVARYRGRADRLAPVIERFPPEELRNWAAGLGEETFVGSSGRVFPKAFKASPLLRAWLKRLDGLGVEILTRTRWLGWTADGALRLARAEPREPGSRDAEPEFTRRAEAMVLALGGGSWPRLGSDGAWVDILEASRVPVASLQPMNCGFEVPWSEVFRTRFEGEPLKRLTISFGGETARGEAVVTAEGLEGGGVYALSGPIRDAIRRDGRATVMLDLKPGMTRDELIAALSATRPGDSLANRLRKGASMPPVAVGLLREGHGKDLPADPKALAIAIKATPIVVTGARPIEKAISSAGGVLFEALDDDLMVRDMPGLFVAGEMIDWEAPTGGYLLQACFATGSVAGAAAARFAAKSKDRGG</sequence>
<dbReference type="InterPro" id="IPR036188">
    <property type="entry name" value="FAD/NAD-bd_sf"/>
</dbReference>
<dbReference type="Pfam" id="PF22780">
    <property type="entry name" value="HI0933_like_1st"/>
    <property type="match status" value="1"/>
</dbReference>
<evidence type="ECO:0000256" key="1">
    <source>
        <dbReference type="ARBA" id="ARBA00001974"/>
    </source>
</evidence>
<dbReference type="PANTHER" id="PTHR42887">
    <property type="entry name" value="OS12G0638800 PROTEIN"/>
    <property type="match status" value="1"/>
</dbReference>
<dbReference type="Gene3D" id="2.40.30.10">
    <property type="entry name" value="Translation factors"/>
    <property type="match status" value="1"/>
</dbReference>
<keyword evidence="3" id="KW-0274">FAD</keyword>
<comment type="cofactor">
    <cofactor evidence="1">
        <name>FAD</name>
        <dbReference type="ChEBI" id="CHEBI:57692"/>
    </cofactor>
</comment>
<evidence type="ECO:0000256" key="2">
    <source>
        <dbReference type="ARBA" id="ARBA00022630"/>
    </source>
</evidence>
<dbReference type="InterPro" id="IPR022460">
    <property type="entry name" value="Flavoprotein_PP4765"/>
</dbReference>
<dbReference type="InterPro" id="IPR055178">
    <property type="entry name" value="RsdA/BaiN/AoA(So)-like_dom"/>
</dbReference>
<dbReference type="Gene3D" id="3.50.50.60">
    <property type="entry name" value="FAD/NAD(P)-binding domain"/>
    <property type="match status" value="1"/>
</dbReference>
<feature type="compositionally biased region" description="Basic and acidic residues" evidence="4">
    <location>
        <begin position="19"/>
        <end position="34"/>
    </location>
</feature>
<dbReference type="AlphaFoldDB" id="A0AAU7X747"/>
<dbReference type="InterPro" id="IPR023166">
    <property type="entry name" value="BaiN-like_dom_sf"/>
</dbReference>
<feature type="region of interest" description="Disordered" evidence="4">
    <location>
        <begin position="1"/>
        <end position="34"/>
    </location>
</feature>
<dbReference type="InterPro" id="IPR057661">
    <property type="entry name" value="RsdA/BaiN/AoA(So)_Rossmann"/>
</dbReference>
<evidence type="ECO:0000256" key="3">
    <source>
        <dbReference type="ARBA" id="ARBA00022827"/>
    </source>
</evidence>
<keyword evidence="2" id="KW-0285">Flavoprotein</keyword>
<protein>
    <submittedName>
        <fullName evidence="7">TIGR03862 family flavoprotein</fullName>
    </submittedName>
</protein>
<reference evidence="7" key="1">
    <citation type="submission" date="2024-06" db="EMBL/GenBank/DDBJ databases">
        <title>Methylostella associata gen. nov., sp. nov., a novel Ancalomicrobiaceae-affiliated facultatively methylotrophic bacteria that feed on methanotrophs of the genus Methylococcus.</title>
        <authorList>
            <person name="Saltykova V."/>
            <person name="Danilova O.V."/>
            <person name="Oshkin I.Y."/>
            <person name="Belova S.E."/>
            <person name="Pimenov N.V."/>
            <person name="Dedysh S.N."/>
        </authorList>
    </citation>
    <scope>NUCLEOTIDE SEQUENCE</scope>
    <source>
        <strain evidence="7">S20</strain>
    </source>
</reference>
<proteinExistence type="predicted"/>
<evidence type="ECO:0000259" key="6">
    <source>
        <dbReference type="Pfam" id="PF22780"/>
    </source>
</evidence>
<dbReference type="RefSeq" id="WP_407048775.1">
    <property type="nucleotide sequence ID" value="NZ_CP158568.1"/>
</dbReference>
<evidence type="ECO:0000313" key="7">
    <source>
        <dbReference type="EMBL" id="XBY43674.1"/>
    </source>
</evidence>
<dbReference type="PRINTS" id="PR00368">
    <property type="entry name" value="FADPNR"/>
</dbReference>
<evidence type="ECO:0000256" key="4">
    <source>
        <dbReference type="SAM" id="MobiDB-lite"/>
    </source>
</evidence>
<dbReference type="SUPFAM" id="SSF160996">
    <property type="entry name" value="HI0933 insert domain-like"/>
    <property type="match status" value="1"/>
</dbReference>
<accession>A0AAU7X747</accession>
<feature type="domain" description="RsdA/BaiN/AoA(So)-like insert" evidence="6">
    <location>
        <begin position="239"/>
        <end position="390"/>
    </location>
</feature>
<evidence type="ECO:0000259" key="5">
    <source>
        <dbReference type="Pfam" id="PF03486"/>
    </source>
</evidence>
<dbReference type="InterPro" id="IPR004792">
    <property type="entry name" value="BaiN-like"/>
</dbReference>
<feature type="domain" description="RsdA/BaiN/AoA(So)-like Rossmann fold-like" evidence="5">
    <location>
        <begin position="42"/>
        <end position="442"/>
    </location>
</feature>
<gene>
    <name evidence="7" type="ORF">ABS361_16565</name>
</gene>
<dbReference type="NCBIfam" id="TIGR03862">
    <property type="entry name" value="flavo_PP4765"/>
    <property type="match status" value="1"/>
</dbReference>
<dbReference type="SUPFAM" id="SSF51905">
    <property type="entry name" value="FAD/NAD(P)-binding domain"/>
    <property type="match status" value="1"/>
</dbReference>
<dbReference type="Gene3D" id="1.10.8.260">
    <property type="entry name" value="HI0933 insert domain-like"/>
    <property type="match status" value="1"/>
</dbReference>
<dbReference type="KEGG" id="mflg:ABS361_16565"/>
<organism evidence="7">
    <name type="scientific">Methyloraptor flagellatus</name>
    <dbReference type="NCBI Taxonomy" id="3162530"/>
    <lineage>
        <taxon>Bacteria</taxon>
        <taxon>Pseudomonadati</taxon>
        <taxon>Pseudomonadota</taxon>
        <taxon>Alphaproteobacteria</taxon>
        <taxon>Hyphomicrobiales</taxon>
        <taxon>Ancalomicrobiaceae</taxon>
        <taxon>Methyloraptor</taxon>
    </lineage>
</organism>
<dbReference type="EMBL" id="CP158568">
    <property type="protein sequence ID" value="XBY43674.1"/>
    <property type="molecule type" value="Genomic_DNA"/>
</dbReference>
<name>A0AAU7X747_9HYPH</name>
<dbReference type="Pfam" id="PF03486">
    <property type="entry name" value="HI0933_like"/>
    <property type="match status" value="1"/>
</dbReference>
<dbReference type="PANTHER" id="PTHR42887:SF1">
    <property type="entry name" value="BLR3961 PROTEIN"/>
    <property type="match status" value="1"/>
</dbReference>